<name>A0A1L9MRN4_ASPTC</name>
<organism evidence="1 2">
    <name type="scientific">Aspergillus tubingensis (strain CBS 134.48)</name>
    <dbReference type="NCBI Taxonomy" id="767770"/>
    <lineage>
        <taxon>Eukaryota</taxon>
        <taxon>Fungi</taxon>
        <taxon>Dikarya</taxon>
        <taxon>Ascomycota</taxon>
        <taxon>Pezizomycotina</taxon>
        <taxon>Eurotiomycetes</taxon>
        <taxon>Eurotiomycetidae</taxon>
        <taxon>Eurotiales</taxon>
        <taxon>Aspergillaceae</taxon>
        <taxon>Aspergillus</taxon>
        <taxon>Aspergillus subgen. Circumdati</taxon>
    </lineage>
</organism>
<evidence type="ECO:0000313" key="2">
    <source>
        <dbReference type="Proteomes" id="UP000184304"/>
    </source>
</evidence>
<dbReference type="EMBL" id="KV878208">
    <property type="protein sequence ID" value="OJI79713.1"/>
    <property type="molecule type" value="Genomic_DNA"/>
</dbReference>
<dbReference type="Proteomes" id="UP000184304">
    <property type="component" value="Unassembled WGS sequence"/>
</dbReference>
<gene>
    <name evidence="1" type="ORF">ASPTUDRAFT_59756</name>
</gene>
<dbReference type="AlphaFoldDB" id="A0A1L9MRN4"/>
<proteinExistence type="predicted"/>
<evidence type="ECO:0000313" key="1">
    <source>
        <dbReference type="EMBL" id="OJI79713.1"/>
    </source>
</evidence>
<dbReference type="VEuPathDB" id="FungiDB:ASPTUDRAFT_59756"/>
<protein>
    <submittedName>
        <fullName evidence="1">Uncharacterized protein</fullName>
    </submittedName>
</protein>
<reference evidence="2" key="1">
    <citation type="journal article" date="2017" name="Genome Biol.">
        <title>Comparative genomics reveals high biological diversity and specific adaptations in the industrially and medically important fungal genus Aspergillus.</title>
        <authorList>
            <person name="de Vries R.P."/>
            <person name="Riley R."/>
            <person name="Wiebenga A."/>
            <person name="Aguilar-Osorio G."/>
            <person name="Amillis S."/>
            <person name="Uchima C.A."/>
            <person name="Anderluh G."/>
            <person name="Asadollahi M."/>
            <person name="Askin M."/>
            <person name="Barry K."/>
            <person name="Battaglia E."/>
            <person name="Bayram O."/>
            <person name="Benocci T."/>
            <person name="Braus-Stromeyer S.A."/>
            <person name="Caldana C."/>
            <person name="Canovas D."/>
            <person name="Cerqueira G.C."/>
            <person name="Chen F."/>
            <person name="Chen W."/>
            <person name="Choi C."/>
            <person name="Clum A."/>
            <person name="Dos Santos R.A."/>
            <person name="Damasio A.R."/>
            <person name="Diallinas G."/>
            <person name="Emri T."/>
            <person name="Fekete E."/>
            <person name="Flipphi M."/>
            <person name="Freyberg S."/>
            <person name="Gallo A."/>
            <person name="Gournas C."/>
            <person name="Habgood R."/>
            <person name="Hainaut M."/>
            <person name="Harispe M.L."/>
            <person name="Henrissat B."/>
            <person name="Hilden K.S."/>
            <person name="Hope R."/>
            <person name="Hossain A."/>
            <person name="Karabika E."/>
            <person name="Karaffa L."/>
            <person name="Karanyi Z."/>
            <person name="Krasevec N."/>
            <person name="Kuo A."/>
            <person name="Kusch H."/>
            <person name="LaButti K."/>
            <person name="Lagendijk E.L."/>
            <person name="Lapidus A."/>
            <person name="Levasseur A."/>
            <person name="Lindquist E."/>
            <person name="Lipzen A."/>
            <person name="Logrieco A.F."/>
            <person name="MacCabe A."/>
            <person name="Maekelae M.R."/>
            <person name="Malavazi I."/>
            <person name="Melin P."/>
            <person name="Meyer V."/>
            <person name="Mielnichuk N."/>
            <person name="Miskei M."/>
            <person name="Molnar A.P."/>
            <person name="Mule G."/>
            <person name="Ngan C.Y."/>
            <person name="Orejas M."/>
            <person name="Orosz E."/>
            <person name="Ouedraogo J.P."/>
            <person name="Overkamp K.M."/>
            <person name="Park H.-S."/>
            <person name="Perrone G."/>
            <person name="Piumi F."/>
            <person name="Punt P.J."/>
            <person name="Ram A.F."/>
            <person name="Ramon A."/>
            <person name="Rauscher S."/>
            <person name="Record E."/>
            <person name="Riano-Pachon D.M."/>
            <person name="Robert V."/>
            <person name="Roehrig J."/>
            <person name="Ruller R."/>
            <person name="Salamov A."/>
            <person name="Salih N.S."/>
            <person name="Samson R.A."/>
            <person name="Sandor E."/>
            <person name="Sanguinetti M."/>
            <person name="Schuetze T."/>
            <person name="Sepcic K."/>
            <person name="Shelest E."/>
            <person name="Sherlock G."/>
            <person name="Sophianopoulou V."/>
            <person name="Squina F.M."/>
            <person name="Sun H."/>
            <person name="Susca A."/>
            <person name="Todd R.B."/>
            <person name="Tsang A."/>
            <person name="Unkles S.E."/>
            <person name="van de Wiele N."/>
            <person name="van Rossen-Uffink D."/>
            <person name="Oliveira J.V."/>
            <person name="Vesth T.C."/>
            <person name="Visser J."/>
            <person name="Yu J.-H."/>
            <person name="Zhou M."/>
            <person name="Andersen M.R."/>
            <person name="Archer D.B."/>
            <person name="Baker S.E."/>
            <person name="Benoit I."/>
            <person name="Brakhage A.A."/>
            <person name="Braus G.H."/>
            <person name="Fischer R."/>
            <person name="Frisvad J.C."/>
            <person name="Goldman G.H."/>
            <person name="Houbraken J."/>
            <person name="Oakley B."/>
            <person name="Pocsi I."/>
            <person name="Scazzocchio C."/>
            <person name="Seiboth B."/>
            <person name="vanKuyk P.A."/>
            <person name="Wortman J."/>
            <person name="Dyer P.S."/>
            <person name="Grigoriev I.V."/>
        </authorList>
    </citation>
    <scope>NUCLEOTIDE SEQUENCE [LARGE SCALE GENOMIC DNA]</scope>
    <source>
        <strain evidence="2">CBS 134.48</strain>
    </source>
</reference>
<sequence length="233" mass="25968">MERSAKRSLDCGWGLDGNRGRALTPGARTSVFVLPIHPLINFWRQENSPKGERLFAEMLQPAFSGGNQDVLDKMSHLMRCQTKRDLLDNGAQAAWPRSYEAVLEQPGEMYALASGIMMQPATYLVQKRRTRDPKQGEGQRQGLTRGDWAIMGRGVGVGNHSAVAVCGPRPEREPRTTTGGLASWFEKVNYLYQGLFSAGPFLSPHGRLPLMSVRPGLIRDRSGKTKWEMIKTQ</sequence>
<accession>A0A1L9MRN4</accession>
<keyword evidence="2" id="KW-1185">Reference proteome</keyword>